<dbReference type="SUPFAM" id="SSF52047">
    <property type="entry name" value="RNI-like"/>
    <property type="match status" value="1"/>
</dbReference>
<protein>
    <submittedName>
        <fullName evidence="1">Uncharacterized protein</fullName>
    </submittedName>
</protein>
<proteinExistence type="predicted"/>
<name>A0A8S2YM83_9BILA</name>
<dbReference type="PANTHER" id="PTHR24114:SF2">
    <property type="entry name" value="F-BOX DOMAIN-CONTAINING PROTEIN-RELATED"/>
    <property type="match status" value="1"/>
</dbReference>
<dbReference type="InterPro" id="IPR032675">
    <property type="entry name" value="LRR_dom_sf"/>
</dbReference>
<evidence type="ECO:0000313" key="2">
    <source>
        <dbReference type="EMBL" id="CAF4730927.1"/>
    </source>
</evidence>
<organism evidence="1 3">
    <name type="scientific">Rotaria magnacalcarata</name>
    <dbReference type="NCBI Taxonomy" id="392030"/>
    <lineage>
        <taxon>Eukaryota</taxon>
        <taxon>Metazoa</taxon>
        <taxon>Spiralia</taxon>
        <taxon>Gnathifera</taxon>
        <taxon>Rotifera</taxon>
        <taxon>Eurotatoria</taxon>
        <taxon>Bdelloidea</taxon>
        <taxon>Philodinida</taxon>
        <taxon>Philodinidae</taxon>
        <taxon>Rotaria</taxon>
    </lineage>
</organism>
<dbReference type="Gene3D" id="3.80.10.10">
    <property type="entry name" value="Ribonuclease Inhibitor"/>
    <property type="match status" value="1"/>
</dbReference>
<dbReference type="EMBL" id="CAJOBJ010093597">
    <property type="protein sequence ID" value="CAF4554108.1"/>
    <property type="molecule type" value="Genomic_DNA"/>
</dbReference>
<sequence>KACGHLLKPLTLNARITSLDLSWNGAGLFAAKAMSELLRKHTVLEKLFLDNNKFNTECAAYIGKGLSKNESLKSLTLSGNP</sequence>
<accession>A0A8S2YM83</accession>
<comment type="caution">
    <text evidence="1">The sequence shown here is derived from an EMBL/GenBank/DDBJ whole genome shotgun (WGS) entry which is preliminary data.</text>
</comment>
<evidence type="ECO:0000313" key="3">
    <source>
        <dbReference type="Proteomes" id="UP000681720"/>
    </source>
</evidence>
<dbReference type="AlphaFoldDB" id="A0A8S2YM83"/>
<feature type="non-terminal residue" evidence="1">
    <location>
        <position position="81"/>
    </location>
</feature>
<gene>
    <name evidence="2" type="ORF">BYL167_LOCUS45266</name>
    <name evidence="1" type="ORF">GIL414_LOCUS36966</name>
</gene>
<evidence type="ECO:0000313" key="1">
    <source>
        <dbReference type="EMBL" id="CAF4554108.1"/>
    </source>
</evidence>
<dbReference type="Proteomes" id="UP000681967">
    <property type="component" value="Unassembled WGS sequence"/>
</dbReference>
<feature type="non-terminal residue" evidence="1">
    <location>
        <position position="1"/>
    </location>
</feature>
<dbReference type="PANTHER" id="PTHR24114">
    <property type="entry name" value="LEUCINE RICH REPEAT FAMILY PROTEIN"/>
    <property type="match status" value="1"/>
</dbReference>
<reference evidence="1" key="1">
    <citation type="submission" date="2021-02" db="EMBL/GenBank/DDBJ databases">
        <authorList>
            <person name="Nowell W R."/>
        </authorList>
    </citation>
    <scope>NUCLEOTIDE SEQUENCE</scope>
</reference>
<dbReference type="InterPro" id="IPR052394">
    <property type="entry name" value="LRR-containing"/>
</dbReference>
<dbReference type="Proteomes" id="UP000681720">
    <property type="component" value="Unassembled WGS sequence"/>
</dbReference>
<dbReference type="EMBL" id="CAJOBH010125063">
    <property type="protein sequence ID" value="CAF4730927.1"/>
    <property type="molecule type" value="Genomic_DNA"/>
</dbReference>